<evidence type="ECO:0000313" key="2">
    <source>
        <dbReference type="Proteomes" id="UP000305729"/>
    </source>
</evidence>
<accession>A0A5S3UY31</accession>
<dbReference type="EMBL" id="CP045429">
    <property type="protein sequence ID" value="QPB83241.1"/>
    <property type="molecule type" value="Genomic_DNA"/>
</dbReference>
<dbReference type="InterPro" id="IPR051908">
    <property type="entry name" value="Ribosomal_N-acetyltransferase"/>
</dbReference>
<dbReference type="InterPro" id="IPR000182">
    <property type="entry name" value="GNAT_dom"/>
</dbReference>
<proteinExistence type="predicted"/>
<sequence length="177" mass="20320">MEHRISAHLHLTPLDTEHAGTLFNAVEASRESLQKYLPWVKMLTEIRDAETYIAERIQLLNAEYFAIMKRGHFIGVFAIKPANSQSTCEIGYWLIDKARGKAVISRILGVILPYLKNVRQVHYVEFHCLENNKASIKIAKRTGASLIECYSSKPEFNTVPRLMCLYRTYLQNCEPSC</sequence>
<dbReference type="Gene3D" id="3.40.630.30">
    <property type="match status" value="1"/>
</dbReference>
<dbReference type="InterPro" id="IPR016181">
    <property type="entry name" value="Acyl_CoA_acyltransferase"/>
</dbReference>
<dbReference type="GO" id="GO:0008999">
    <property type="term" value="F:protein-N-terminal-alanine acetyltransferase activity"/>
    <property type="evidence" value="ECO:0007669"/>
    <property type="project" value="TreeGrafter"/>
</dbReference>
<organism evidence="1 2">
    <name type="scientific">Pseudoalteromonas rubra</name>
    <dbReference type="NCBI Taxonomy" id="43658"/>
    <lineage>
        <taxon>Bacteria</taxon>
        <taxon>Pseudomonadati</taxon>
        <taxon>Pseudomonadota</taxon>
        <taxon>Gammaproteobacteria</taxon>
        <taxon>Alteromonadales</taxon>
        <taxon>Pseudoalteromonadaceae</taxon>
        <taxon>Pseudoalteromonas</taxon>
    </lineage>
</organism>
<reference evidence="1 2" key="1">
    <citation type="submission" date="2019-10" db="EMBL/GenBank/DDBJ databases">
        <title>Pseudoalteromonas rubra S4059.</title>
        <authorList>
            <person name="Paulsen S."/>
            <person name="Wang X."/>
        </authorList>
    </citation>
    <scope>NUCLEOTIDE SEQUENCE [LARGE SCALE GENOMIC DNA]</scope>
    <source>
        <strain evidence="1 2">S4059</strain>
    </source>
</reference>
<dbReference type="AlphaFoldDB" id="A0A5S3UY31"/>
<name>A0A5S3UY31_9GAMM</name>
<dbReference type="GO" id="GO:0005737">
    <property type="term" value="C:cytoplasm"/>
    <property type="evidence" value="ECO:0007669"/>
    <property type="project" value="TreeGrafter"/>
</dbReference>
<dbReference type="Proteomes" id="UP000305729">
    <property type="component" value="Chromosome 1"/>
</dbReference>
<gene>
    <name evidence="1" type="ORF">CWC22_009655</name>
</gene>
<dbReference type="RefSeq" id="WP_138538248.1">
    <property type="nucleotide sequence ID" value="NZ_CP045429.1"/>
</dbReference>
<dbReference type="PROSITE" id="PS51186">
    <property type="entry name" value="GNAT"/>
    <property type="match status" value="1"/>
</dbReference>
<dbReference type="Pfam" id="PF13302">
    <property type="entry name" value="Acetyltransf_3"/>
    <property type="match status" value="1"/>
</dbReference>
<protein>
    <submittedName>
        <fullName evidence="1">GNAT family N-acetyltransferase</fullName>
    </submittedName>
</protein>
<evidence type="ECO:0000313" key="1">
    <source>
        <dbReference type="EMBL" id="QPB83241.1"/>
    </source>
</evidence>
<dbReference type="GO" id="GO:1990189">
    <property type="term" value="F:protein N-terminal-serine acetyltransferase activity"/>
    <property type="evidence" value="ECO:0007669"/>
    <property type="project" value="TreeGrafter"/>
</dbReference>
<dbReference type="STRING" id="43658.AT705_02520"/>
<dbReference type="SUPFAM" id="SSF55729">
    <property type="entry name" value="Acyl-CoA N-acyltransferases (Nat)"/>
    <property type="match status" value="1"/>
</dbReference>
<dbReference type="PANTHER" id="PTHR43441:SF11">
    <property type="entry name" value="RIBOSOMAL-PROTEIN-SERINE ACETYLTRANSFERASE"/>
    <property type="match status" value="1"/>
</dbReference>
<keyword evidence="1" id="KW-0808">Transferase</keyword>
<dbReference type="PANTHER" id="PTHR43441">
    <property type="entry name" value="RIBOSOMAL-PROTEIN-SERINE ACETYLTRANSFERASE"/>
    <property type="match status" value="1"/>
</dbReference>